<dbReference type="Proteomes" id="UP000026915">
    <property type="component" value="Chromosome 6"/>
</dbReference>
<proteinExistence type="predicted"/>
<dbReference type="AlphaFoldDB" id="A0A061GDY5"/>
<name>A0A061GDY5_THECC</name>
<protein>
    <submittedName>
        <fullName evidence="1">Uncharacterized protein</fullName>
    </submittedName>
</protein>
<accession>A0A061GDY5</accession>
<gene>
    <name evidence="1" type="ORF">TCM_029541</name>
</gene>
<organism evidence="1 2">
    <name type="scientific">Theobroma cacao</name>
    <name type="common">Cacao</name>
    <name type="synonym">Cocoa</name>
    <dbReference type="NCBI Taxonomy" id="3641"/>
    <lineage>
        <taxon>Eukaryota</taxon>
        <taxon>Viridiplantae</taxon>
        <taxon>Streptophyta</taxon>
        <taxon>Embryophyta</taxon>
        <taxon>Tracheophyta</taxon>
        <taxon>Spermatophyta</taxon>
        <taxon>Magnoliopsida</taxon>
        <taxon>eudicotyledons</taxon>
        <taxon>Gunneridae</taxon>
        <taxon>Pentapetalae</taxon>
        <taxon>rosids</taxon>
        <taxon>malvids</taxon>
        <taxon>Malvales</taxon>
        <taxon>Malvaceae</taxon>
        <taxon>Byttnerioideae</taxon>
        <taxon>Theobroma</taxon>
    </lineage>
</organism>
<dbReference type="HOGENOM" id="CLU_2836415_0_0_1"/>
<evidence type="ECO:0000313" key="2">
    <source>
        <dbReference type="Proteomes" id="UP000026915"/>
    </source>
</evidence>
<dbReference type="Gramene" id="EOY27781">
    <property type="protein sequence ID" value="EOY27781"/>
    <property type="gene ID" value="TCM_029541"/>
</dbReference>
<keyword evidence="2" id="KW-1185">Reference proteome</keyword>
<dbReference type="EMBL" id="CM001884">
    <property type="protein sequence ID" value="EOY27781.1"/>
    <property type="molecule type" value="Genomic_DNA"/>
</dbReference>
<reference evidence="1 2" key="1">
    <citation type="journal article" date="2013" name="Genome Biol.">
        <title>The genome sequence of the most widely cultivated cacao type and its use to identify candidate genes regulating pod color.</title>
        <authorList>
            <person name="Motamayor J.C."/>
            <person name="Mockaitis K."/>
            <person name="Schmutz J."/>
            <person name="Haiminen N."/>
            <person name="Iii D.L."/>
            <person name="Cornejo O."/>
            <person name="Findley S.D."/>
            <person name="Zheng P."/>
            <person name="Utro F."/>
            <person name="Royaert S."/>
            <person name="Saski C."/>
            <person name="Jenkins J."/>
            <person name="Podicheti R."/>
            <person name="Zhao M."/>
            <person name="Scheffler B.E."/>
            <person name="Stack J.C."/>
            <person name="Feltus F.A."/>
            <person name="Mustiga G.M."/>
            <person name="Amores F."/>
            <person name="Phillips W."/>
            <person name="Marelli J.P."/>
            <person name="May G.D."/>
            <person name="Shapiro H."/>
            <person name="Ma J."/>
            <person name="Bustamante C.D."/>
            <person name="Schnell R.J."/>
            <person name="Main D."/>
            <person name="Gilbert D."/>
            <person name="Parida L."/>
            <person name="Kuhn D.N."/>
        </authorList>
    </citation>
    <scope>NUCLEOTIDE SEQUENCE [LARGE SCALE GENOMIC DNA]</scope>
    <source>
        <strain evidence="2">cv. Matina 1-6</strain>
    </source>
</reference>
<evidence type="ECO:0000313" key="1">
    <source>
        <dbReference type="EMBL" id="EOY27781.1"/>
    </source>
</evidence>
<dbReference type="InParanoid" id="A0A061GDY5"/>
<sequence>MNRSLRDGHGEFSMSNSQFKRLSLTVSIILWLVSGESHEGSSCIISIIIIIKTVETQLPSDFGYLC</sequence>